<reference evidence="1" key="2">
    <citation type="journal article" date="2015" name="Data Brief">
        <title>Shoot transcriptome of the giant reed, Arundo donax.</title>
        <authorList>
            <person name="Barrero R.A."/>
            <person name="Guerrero F.D."/>
            <person name="Moolhuijzen P."/>
            <person name="Goolsby J.A."/>
            <person name="Tidwell J."/>
            <person name="Bellgard S.E."/>
            <person name="Bellgard M.I."/>
        </authorList>
    </citation>
    <scope>NUCLEOTIDE SEQUENCE</scope>
    <source>
        <tissue evidence="1">Shoot tissue taken approximately 20 cm above the soil surface</tissue>
    </source>
</reference>
<sequence length="37" mass="4098">MTECATCLSILKMEVALSSRQGKRMWLLLLPSIISSS</sequence>
<name>A0A0A9FX06_ARUDO</name>
<protein>
    <submittedName>
        <fullName evidence="1">Uncharacterized protein</fullName>
    </submittedName>
</protein>
<organism evidence="1">
    <name type="scientific">Arundo donax</name>
    <name type="common">Giant reed</name>
    <name type="synonym">Donax arundinaceus</name>
    <dbReference type="NCBI Taxonomy" id="35708"/>
    <lineage>
        <taxon>Eukaryota</taxon>
        <taxon>Viridiplantae</taxon>
        <taxon>Streptophyta</taxon>
        <taxon>Embryophyta</taxon>
        <taxon>Tracheophyta</taxon>
        <taxon>Spermatophyta</taxon>
        <taxon>Magnoliopsida</taxon>
        <taxon>Liliopsida</taxon>
        <taxon>Poales</taxon>
        <taxon>Poaceae</taxon>
        <taxon>PACMAD clade</taxon>
        <taxon>Arundinoideae</taxon>
        <taxon>Arundineae</taxon>
        <taxon>Arundo</taxon>
    </lineage>
</organism>
<evidence type="ECO:0000313" key="1">
    <source>
        <dbReference type="EMBL" id="JAE14836.1"/>
    </source>
</evidence>
<accession>A0A0A9FX06</accession>
<dbReference type="EMBL" id="GBRH01183060">
    <property type="protein sequence ID" value="JAE14836.1"/>
    <property type="molecule type" value="Transcribed_RNA"/>
</dbReference>
<dbReference type="AlphaFoldDB" id="A0A0A9FX06"/>
<proteinExistence type="predicted"/>
<reference evidence="1" key="1">
    <citation type="submission" date="2014-09" db="EMBL/GenBank/DDBJ databases">
        <authorList>
            <person name="Magalhaes I.L.F."/>
            <person name="Oliveira U."/>
            <person name="Santos F.R."/>
            <person name="Vidigal T.H.D.A."/>
            <person name="Brescovit A.D."/>
            <person name="Santos A.J."/>
        </authorList>
    </citation>
    <scope>NUCLEOTIDE SEQUENCE</scope>
    <source>
        <tissue evidence="1">Shoot tissue taken approximately 20 cm above the soil surface</tissue>
    </source>
</reference>